<organism evidence="1 2">
    <name type="scientific">Aspergillus parasiticus</name>
    <dbReference type="NCBI Taxonomy" id="5067"/>
    <lineage>
        <taxon>Eukaryota</taxon>
        <taxon>Fungi</taxon>
        <taxon>Dikarya</taxon>
        <taxon>Ascomycota</taxon>
        <taxon>Pezizomycotina</taxon>
        <taxon>Eurotiomycetes</taxon>
        <taxon>Eurotiomycetidae</taxon>
        <taxon>Eurotiales</taxon>
        <taxon>Aspergillaceae</taxon>
        <taxon>Aspergillus</taxon>
        <taxon>Aspergillus subgen. Circumdati</taxon>
    </lineage>
</organism>
<protein>
    <recommendedName>
        <fullName evidence="3">EthD domain-containing protein</fullName>
    </recommendedName>
</protein>
<sequence>MVRYLLIFLEPHQTGSDVFSLWRKEIFSGWAALSPLHYLDADDSRSERNKHRHVNIYRVNDDNFPALPRIEEHLQLRLSQGYLVSYHWQLHSGICEIRQSSLTTTTVITVGMTIPGDKATVQELTEWYDQEHMPMLSTVPGWLAGIRMQLAHTSNAHDASAAPYLAIHEWGSPNGLGGDIWKKAVMTPWTKRISALHTAPVYRRVWKVSD</sequence>
<accession>A0A5N6DGD4</accession>
<dbReference type="AlphaFoldDB" id="A0A5N6DGD4"/>
<evidence type="ECO:0000313" key="2">
    <source>
        <dbReference type="Proteomes" id="UP000326532"/>
    </source>
</evidence>
<dbReference type="Proteomes" id="UP000326532">
    <property type="component" value="Unassembled WGS sequence"/>
</dbReference>
<name>A0A5N6DGD4_ASPPA</name>
<gene>
    <name evidence="1" type="ORF">BDV34DRAFT_226752</name>
</gene>
<reference evidence="1 2" key="1">
    <citation type="submission" date="2019-04" db="EMBL/GenBank/DDBJ databases">
        <title>Fungal friends and foes A comparative genomics study of 23 Aspergillus species from section Flavi.</title>
        <authorList>
            <consortium name="DOE Joint Genome Institute"/>
            <person name="Kjaerbolling I."/>
            <person name="Vesth T.C."/>
            <person name="Frisvad J.C."/>
            <person name="Nybo J.L."/>
            <person name="Theobald S."/>
            <person name="Kildgaard S."/>
            <person name="Petersen T.I."/>
            <person name="Kuo A."/>
            <person name="Sato A."/>
            <person name="Lyhne E.K."/>
            <person name="Kogle M.E."/>
            <person name="Wiebenga A."/>
            <person name="Kun R.S."/>
            <person name="Lubbers R.J."/>
            <person name="Makela M.R."/>
            <person name="Barry K."/>
            <person name="Chovatia M."/>
            <person name="Clum A."/>
            <person name="Daum C."/>
            <person name="Haridas S."/>
            <person name="He G."/>
            <person name="LaButti K."/>
            <person name="Lipzen A."/>
            <person name="Mondo S."/>
            <person name="Pangilinan J."/>
            <person name="Riley R."/>
            <person name="Salamov A."/>
            <person name="Simmons B.A."/>
            <person name="Magnuson J.K."/>
            <person name="Henrissat B."/>
            <person name="Mortensen U.H."/>
            <person name="Larsen T.O."/>
            <person name="De vries R.P."/>
            <person name="Grigoriev I.V."/>
            <person name="Machida M."/>
            <person name="Baker S.E."/>
            <person name="Andersen M.R."/>
        </authorList>
    </citation>
    <scope>NUCLEOTIDE SEQUENCE [LARGE SCALE GENOMIC DNA]</scope>
    <source>
        <strain evidence="1 2">CBS 117618</strain>
    </source>
</reference>
<evidence type="ECO:0008006" key="3">
    <source>
        <dbReference type="Google" id="ProtNLM"/>
    </source>
</evidence>
<evidence type="ECO:0000313" key="1">
    <source>
        <dbReference type="EMBL" id="KAB8204009.1"/>
    </source>
</evidence>
<dbReference type="EMBL" id="ML734984">
    <property type="protein sequence ID" value="KAB8204009.1"/>
    <property type="molecule type" value="Genomic_DNA"/>
</dbReference>
<proteinExistence type="predicted"/>
<keyword evidence="2" id="KW-1185">Reference proteome</keyword>
<dbReference type="VEuPathDB" id="FungiDB:BDV34DRAFT_226752"/>